<dbReference type="Gene3D" id="3.40.720.10">
    <property type="entry name" value="Alkaline Phosphatase, subunit A"/>
    <property type="match status" value="1"/>
</dbReference>
<dbReference type="EMBL" id="JAKKDL010000008">
    <property type="protein sequence ID" value="MCF7530111.1"/>
    <property type="molecule type" value="Genomic_DNA"/>
</dbReference>
<evidence type="ECO:0000256" key="7">
    <source>
        <dbReference type="SAM" id="Phobius"/>
    </source>
</evidence>
<evidence type="ECO:0000313" key="9">
    <source>
        <dbReference type="EMBL" id="MCF7530111.1"/>
    </source>
</evidence>
<evidence type="ECO:0000256" key="4">
    <source>
        <dbReference type="ARBA" id="ARBA00022692"/>
    </source>
</evidence>
<dbReference type="Pfam" id="PF00884">
    <property type="entry name" value="Sulfatase"/>
    <property type="match status" value="1"/>
</dbReference>
<feature type="domain" description="Sulfatase N-terminal" evidence="8">
    <location>
        <begin position="213"/>
        <end position="455"/>
    </location>
</feature>
<name>A0AAW5AKN9_9NEIS</name>
<feature type="transmembrane region" description="Helical" evidence="7">
    <location>
        <begin position="134"/>
        <end position="151"/>
    </location>
</feature>
<evidence type="ECO:0000256" key="2">
    <source>
        <dbReference type="ARBA" id="ARBA00022475"/>
    </source>
</evidence>
<evidence type="ECO:0000256" key="6">
    <source>
        <dbReference type="ARBA" id="ARBA00023136"/>
    </source>
</evidence>
<evidence type="ECO:0000313" key="10">
    <source>
        <dbReference type="Proteomes" id="UP001201397"/>
    </source>
</evidence>
<dbReference type="AlphaFoldDB" id="A0AAW5AKN9"/>
<keyword evidence="6 7" id="KW-0472">Membrane</keyword>
<comment type="subcellular location">
    <subcellularLocation>
        <location evidence="1">Cell membrane</location>
        <topology evidence="1">Multi-pass membrane protein</topology>
    </subcellularLocation>
</comment>
<keyword evidence="5 7" id="KW-1133">Transmembrane helix</keyword>
<proteinExistence type="predicted"/>
<dbReference type="PANTHER" id="PTHR30443:SF0">
    <property type="entry name" value="PHOSPHOETHANOLAMINE TRANSFERASE EPTA"/>
    <property type="match status" value="1"/>
</dbReference>
<feature type="transmembrane region" description="Helical" evidence="7">
    <location>
        <begin position="33"/>
        <end position="53"/>
    </location>
</feature>
<sequence length="524" mass="59602">MKKSILILLLYSFILLISEIAYRFIFNLPSLQVTKILETFAVLFVMSGIFYFAKYRTTRIVAFVFFSLSIIANNVHYAVYQSWITGINYWLMFKEITEVSSAGLSMIDKLWPHLLWGILECLFYLSLNKFRKNVSIAADLLFWIPMLLIPIRSFNTNQEMGVSPKPEYGRIKANYFSFGYFLGRTLPYQIFNLSSIPVYNQPAPEKISEGRVKNIILVMGESESAVHLKLFGYHRETSPFLTNFAQSPLQPIIKPTYSAGLMTAVSLPSFFNAIPHPNGYQQINLGYTNLFRLAKEQGYETHFYSTQATNEMAIMNLIGNRWIDKLIMPTDLGYSGNQNIADENLLPLLSSIDLTKGKHFIVLHQRGSHVPYGALLSDKDKIFGEKTIIDKYDNTIHKTDSLLETVYNRLQSHPDQDWIFAYTSDHGQFVTEKTFNQGTIQPNSYLVPMVIYSPKPSIQALAHSTFDTCQTAFHQQLSVLLVQILGYDMASPGCSEGTVTGNLITGDAGFLHVKQGRVQYIYPK</sequence>
<evidence type="ECO:0000256" key="5">
    <source>
        <dbReference type="ARBA" id="ARBA00022989"/>
    </source>
</evidence>
<dbReference type="GO" id="GO:0005886">
    <property type="term" value="C:plasma membrane"/>
    <property type="evidence" value="ECO:0007669"/>
    <property type="project" value="UniProtKB-SubCell"/>
</dbReference>
<dbReference type="InterPro" id="IPR058130">
    <property type="entry name" value="PEA_transf_C"/>
</dbReference>
<keyword evidence="2" id="KW-1003">Cell membrane</keyword>
<dbReference type="InterPro" id="IPR040423">
    <property type="entry name" value="PEA_transferase"/>
</dbReference>
<dbReference type="CDD" id="cd16017">
    <property type="entry name" value="LptA"/>
    <property type="match status" value="1"/>
</dbReference>
<dbReference type="InterPro" id="IPR017850">
    <property type="entry name" value="Alkaline_phosphatase_core_sf"/>
</dbReference>
<dbReference type="GO" id="GO:0016776">
    <property type="term" value="F:phosphotransferase activity, phosphate group as acceptor"/>
    <property type="evidence" value="ECO:0007669"/>
    <property type="project" value="TreeGrafter"/>
</dbReference>
<keyword evidence="4 7" id="KW-0812">Transmembrane</keyword>
<dbReference type="GO" id="GO:0009244">
    <property type="term" value="P:lipopolysaccharide core region biosynthetic process"/>
    <property type="evidence" value="ECO:0007669"/>
    <property type="project" value="TreeGrafter"/>
</dbReference>
<dbReference type="PANTHER" id="PTHR30443">
    <property type="entry name" value="INNER MEMBRANE PROTEIN"/>
    <property type="match status" value="1"/>
</dbReference>
<feature type="transmembrane region" description="Helical" evidence="7">
    <location>
        <begin position="60"/>
        <end position="80"/>
    </location>
</feature>
<reference evidence="9" key="1">
    <citation type="submission" date="2022-01" db="EMBL/GenBank/DDBJ databases">
        <title>Neisseria sp. ZJ104.</title>
        <authorList>
            <person name="Yang C."/>
        </authorList>
    </citation>
    <scope>NUCLEOTIDE SEQUENCE</scope>
    <source>
        <strain evidence="9">ZJ104</strain>
    </source>
</reference>
<accession>A0AAW5AKN9</accession>
<feature type="transmembrane region" description="Helical" evidence="7">
    <location>
        <begin position="110"/>
        <end position="127"/>
    </location>
</feature>
<keyword evidence="3 9" id="KW-0808">Transferase</keyword>
<gene>
    <name evidence="9" type="ORF">L4H06_07735</name>
</gene>
<evidence type="ECO:0000256" key="1">
    <source>
        <dbReference type="ARBA" id="ARBA00004651"/>
    </source>
</evidence>
<dbReference type="RefSeq" id="WP_237093019.1">
    <property type="nucleotide sequence ID" value="NZ_JAKKDL010000008.1"/>
</dbReference>
<evidence type="ECO:0000256" key="3">
    <source>
        <dbReference type="ARBA" id="ARBA00022679"/>
    </source>
</evidence>
<dbReference type="Proteomes" id="UP001201397">
    <property type="component" value="Unassembled WGS sequence"/>
</dbReference>
<evidence type="ECO:0000259" key="8">
    <source>
        <dbReference type="Pfam" id="PF00884"/>
    </source>
</evidence>
<organism evidence="9 10">
    <name type="scientific">Neisseria lisongii</name>
    <dbReference type="NCBI Taxonomy" id="2912188"/>
    <lineage>
        <taxon>Bacteria</taxon>
        <taxon>Pseudomonadati</taxon>
        <taxon>Pseudomonadota</taxon>
        <taxon>Betaproteobacteria</taxon>
        <taxon>Neisseriales</taxon>
        <taxon>Neisseriaceae</taxon>
        <taxon>Neisseria</taxon>
    </lineage>
</organism>
<protein>
    <submittedName>
        <fullName evidence="9">Phosphoethanolamine transferase</fullName>
    </submittedName>
</protein>
<dbReference type="InterPro" id="IPR000917">
    <property type="entry name" value="Sulfatase_N"/>
</dbReference>
<comment type="caution">
    <text evidence="9">The sequence shown here is derived from an EMBL/GenBank/DDBJ whole genome shotgun (WGS) entry which is preliminary data.</text>
</comment>
<dbReference type="SUPFAM" id="SSF53649">
    <property type="entry name" value="Alkaline phosphatase-like"/>
    <property type="match status" value="1"/>
</dbReference>